<dbReference type="SMART" id="SM00382">
    <property type="entry name" value="AAA"/>
    <property type="match status" value="1"/>
</dbReference>
<evidence type="ECO:0000256" key="7">
    <source>
        <dbReference type="ARBA" id="ARBA00023136"/>
    </source>
</evidence>
<dbReference type="InterPro" id="IPR017871">
    <property type="entry name" value="ABC_transporter-like_CS"/>
</dbReference>
<dbReference type="OrthoDB" id="9810992at2"/>
<dbReference type="FunFam" id="3.40.50.300:FF:000056">
    <property type="entry name" value="Cell division ATP-binding protein FtsE"/>
    <property type="match status" value="1"/>
</dbReference>
<evidence type="ECO:0000313" key="12">
    <source>
        <dbReference type="Proteomes" id="UP000198995"/>
    </source>
</evidence>
<dbReference type="EMBL" id="FNAF01000001">
    <property type="protein sequence ID" value="SDD03944.1"/>
    <property type="molecule type" value="Genomic_DNA"/>
</dbReference>
<keyword evidence="4 9" id="KW-0132">Cell division</keyword>
<evidence type="ECO:0000256" key="5">
    <source>
        <dbReference type="ARBA" id="ARBA00022741"/>
    </source>
</evidence>
<organism evidence="11 12">
    <name type="scientific">Peptococcus niger</name>
    <dbReference type="NCBI Taxonomy" id="2741"/>
    <lineage>
        <taxon>Bacteria</taxon>
        <taxon>Bacillati</taxon>
        <taxon>Bacillota</taxon>
        <taxon>Clostridia</taxon>
        <taxon>Eubacteriales</taxon>
        <taxon>Peptococcaceae</taxon>
        <taxon>Peptococcus</taxon>
    </lineage>
</organism>
<dbReference type="InterPro" id="IPR003593">
    <property type="entry name" value="AAA+_ATPase"/>
</dbReference>
<protein>
    <recommendedName>
        <fullName evidence="2 9">Cell division ATP-binding protein FtsE</fullName>
    </recommendedName>
</protein>
<dbReference type="RefSeq" id="WP_091790730.1">
    <property type="nucleotide sequence ID" value="NZ_FNAF01000001.1"/>
</dbReference>
<evidence type="ECO:0000256" key="2">
    <source>
        <dbReference type="ARBA" id="ARBA00020019"/>
    </source>
</evidence>
<name>A0A1G6RHW7_PEPNI</name>
<comment type="subcellular location">
    <subcellularLocation>
        <location evidence="9">Cell membrane</location>
        <topology evidence="9">Peripheral membrane protein</topology>
        <orientation evidence="9">Cytoplasmic side</orientation>
    </subcellularLocation>
</comment>
<dbReference type="PROSITE" id="PS50893">
    <property type="entry name" value="ABC_TRANSPORTER_2"/>
    <property type="match status" value="1"/>
</dbReference>
<proteinExistence type="inferred from homology"/>
<dbReference type="InterPro" id="IPR003439">
    <property type="entry name" value="ABC_transporter-like_ATP-bd"/>
</dbReference>
<dbReference type="GO" id="GO:0022857">
    <property type="term" value="F:transmembrane transporter activity"/>
    <property type="evidence" value="ECO:0007669"/>
    <property type="project" value="TreeGrafter"/>
</dbReference>
<comment type="function">
    <text evidence="9">Part of the ABC transporter FtsEX involved in cellular division.</text>
</comment>
<dbReference type="GO" id="GO:0005886">
    <property type="term" value="C:plasma membrane"/>
    <property type="evidence" value="ECO:0007669"/>
    <property type="project" value="UniProtKB-SubCell"/>
</dbReference>
<feature type="domain" description="ABC transporter" evidence="10">
    <location>
        <begin position="2"/>
        <end position="230"/>
    </location>
</feature>
<dbReference type="PROSITE" id="PS00211">
    <property type="entry name" value="ABC_TRANSPORTER_1"/>
    <property type="match status" value="1"/>
</dbReference>
<dbReference type="Gene3D" id="3.40.50.300">
    <property type="entry name" value="P-loop containing nucleotide triphosphate hydrolases"/>
    <property type="match status" value="1"/>
</dbReference>
<dbReference type="InterPro" id="IPR027417">
    <property type="entry name" value="P-loop_NTPase"/>
</dbReference>
<sequence length="231" mass="26197">MIQFQNVKKRFKNGTVALEDINLTIHDGEFVYIVGMSGAGKSTLIKLLLKEYDVSAGHITVDGLRLDQIPRWKIPAYRRNIGFVFQNFRLLSDRTAYENVAFACECMGLSSREVRRKSREALQFVGLRDRMRHRPDELSAGEQQRVSIARAVINNPRIVICDEPTGNLDHQTAAGIMQLMENIHQTGATVLMATHDRRLMDNHIHRVVSLADGHIVGDTRPTTRGLRHEVD</sequence>
<reference evidence="11 12" key="1">
    <citation type="submission" date="2016-10" db="EMBL/GenBank/DDBJ databases">
        <authorList>
            <person name="de Groot N.N."/>
        </authorList>
    </citation>
    <scope>NUCLEOTIDE SEQUENCE [LARGE SCALE GENOMIC DNA]</scope>
    <source>
        <strain evidence="11 12">DSM 20475</strain>
    </source>
</reference>
<dbReference type="GO" id="GO:0005524">
    <property type="term" value="F:ATP binding"/>
    <property type="evidence" value="ECO:0007669"/>
    <property type="project" value="UniProtKB-UniRule"/>
</dbReference>
<keyword evidence="5 9" id="KW-0547">Nucleotide-binding</keyword>
<evidence type="ECO:0000256" key="3">
    <source>
        <dbReference type="ARBA" id="ARBA00022475"/>
    </source>
</evidence>
<dbReference type="PANTHER" id="PTHR24220">
    <property type="entry name" value="IMPORT ATP-BINDING PROTEIN"/>
    <property type="match status" value="1"/>
</dbReference>
<dbReference type="InterPro" id="IPR005286">
    <property type="entry name" value="Cell_div_FtsE"/>
</dbReference>
<keyword evidence="6 9" id="KW-0067">ATP-binding</keyword>
<evidence type="ECO:0000256" key="4">
    <source>
        <dbReference type="ARBA" id="ARBA00022618"/>
    </source>
</evidence>
<dbReference type="InterPro" id="IPR015854">
    <property type="entry name" value="ABC_transpr_LolD-like"/>
</dbReference>
<dbReference type="AlphaFoldDB" id="A0A1G6RHW7"/>
<evidence type="ECO:0000256" key="1">
    <source>
        <dbReference type="ARBA" id="ARBA00005417"/>
    </source>
</evidence>
<dbReference type="GO" id="GO:0016887">
    <property type="term" value="F:ATP hydrolysis activity"/>
    <property type="evidence" value="ECO:0007669"/>
    <property type="project" value="InterPro"/>
</dbReference>
<keyword evidence="8 9" id="KW-0131">Cell cycle</keyword>
<gene>
    <name evidence="9" type="primary">ftsE</name>
    <name evidence="11" type="ORF">SAMN04489866_10126</name>
</gene>
<dbReference type="SUPFAM" id="SSF52540">
    <property type="entry name" value="P-loop containing nucleoside triphosphate hydrolases"/>
    <property type="match status" value="1"/>
</dbReference>
<dbReference type="Proteomes" id="UP000198995">
    <property type="component" value="Unassembled WGS sequence"/>
</dbReference>
<keyword evidence="3 9" id="KW-1003">Cell membrane</keyword>
<evidence type="ECO:0000256" key="9">
    <source>
        <dbReference type="RuleBase" id="RU365094"/>
    </source>
</evidence>
<evidence type="ECO:0000256" key="8">
    <source>
        <dbReference type="ARBA" id="ARBA00023306"/>
    </source>
</evidence>
<accession>A0A1G6RHW7</accession>
<dbReference type="GO" id="GO:0051301">
    <property type="term" value="P:cell division"/>
    <property type="evidence" value="ECO:0007669"/>
    <property type="project" value="UniProtKB-UniRule"/>
</dbReference>
<evidence type="ECO:0000313" key="11">
    <source>
        <dbReference type="EMBL" id="SDD03944.1"/>
    </source>
</evidence>
<dbReference type="NCBIfam" id="TIGR02673">
    <property type="entry name" value="FtsE"/>
    <property type="match status" value="1"/>
</dbReference>
<keyword evidence="7 9" id="KW-0472">Membrane</keyword>
<evidence type="ECO:0000256" key="6">
    <source>
        <dbReference type="ARBA" id="ARBA00022840"/>
    </source>
</evidence>
<comment type="subunit">
    <text evidence="9">Homodimer. Forms a membrane-associated complex with FtsX.</text>
</comment>
<comment type="similarity">
    <text evidence="1 9">Belongs to the ABC transporter superfamily.</text>
</comment>
<keyword evidence="12" id="KW-1185">Reference proteome</keyword>
<dbReference type="STRING" id="2741.SAMN04489866_10126"/>
<evidence type="ECO:0000259" key="10">
    <source>
        <dbReference type="PROSITE" id="PS50893"/>
    </source>
</evidence>
<dbReference type="Pfam" id="PF00005">
    <property type="entry name" value="ABC_tran"/>
    <property type="match status" value="1"/>
</dbReference>
<dbReference type="PANTHER" id="PTHR24220:SF470">
    <property type="entry name" value="CELL DIVISION ATP-BINDING PROTEIN FTSE"/>
    <property type="match status" value="1"/>
</dbReference>